<accession>A0ABY9ZXT4</accession>
<evidence type="ECO:0000256" key="2">
    <source>
        <dbReference type="ARBA" id="ARBA00023125"/>
    </source>
</evidence>
<protein>
    <submittedName>
        <fullName evidence="5">Winged helix-turn-helix domain-containing protein</fullName>
    </submittedName>
</protein>
<evidence type="ECO:0000256" key="3">
    <source>
        <dbReference type="ARBA" id="ARBA00023163"/>
    </source>
</evidence>
<reference evidence="5 6" key="1">
    <citation type="submission" date="2023-09" db="EMBL/GenBank/DDBJ databases">
        <title>Micromonospora halotolerans DSM 45598 genome sequence.</title>
        <authorList>
            <person name="Mo P."/>
        </authorList>
    </citation>
    <scope>NUCLEOTIDE SEQUENCE [LARGE SCALE GENOMIC DNA]</scope>
    <source>
        <strain evidence="5 6">DSM 45598</strain>
    </source>
</reference>
<keyword evidence="6" id="KW-1185">Reference proteome</keyword>
<organism evidence="5 6">
    <name type="scientific">Micromonospora halotolerans</name>
    <dbReference type="NCBI Taxonomy" id="709879"/>
    <lineage>
        <taxon>Bacteria</taxon>
        <taxon>Bacillati</taxon>
        <taxon>Actinomycetota</taxon>
        <taxon>Actinomycetes</taxon>
        <taxon>Micromonosporales</taxon>
        <taxon>Micromonosporaceae</taxon>
        <taxon>Micromonospora</taxon>
    </lineage>
</organism>
<proteinExistence type="predicted"/>
<evidence type="ECO:0000313" key="6">
    <source>
        <dbReference type="Proteomes" id="UP001303001"/>
    </source>
</evidence>
<dbReference type="PANTHER" id="PTHR44846">
    <property type="entry name" value="MANNOSYL-D-GLYCERATE TRANSPORT/METABOLISM SYSTEM REPRESSOR MNGR-RELATED"/>
    <property type="match status" value="1"/>
</dbReference>
<dbReference type="InterPro" id="IPR036390">
    <property type="entry name" value="WH_DNA-bd_sf"/>
</dbReference>
<dbReference type="CDD" id="cd07377">
    <property type="entry name" value="WHTH_GntR"/>
    <property type="match status" value="1"/>
</dbReference>
<evidence type="ECO:0000313" key="5">
    <source>
        <dbReference type="EMBL" id="WNM40010.1"/>
    </source>
</evidence>
<dbReference type="PANTHER" id="PTHR44846:SF1">
    <property type="entry name" value="MANNOSYL-D-GLYCERATE TRANSPORT_METABOLISM SYSTEM REPRESSOR MNGR-RELATED"/>
    <property type="match status" value="1"/>
</dbReference>
<gene>
    <name evidence="5" type="ORF">RMN56_01230</name>
</gene>
<feature type="domain" description="HTH gntR-type" evidence="4">
    <location>
        <begin position="22"/>
        <end position="90"/>
    </location>
</feature>
<dbReference type="RefSeq" id="WP_313721954.1">
    <property type="nucleotide sequence ID" value="NZ_CP134876.1"/>
</dbReference>
<dbReference type="SUPFAM" id="SSF46785">
    <property type="entry name" value="Winged helix' DNA-binding domain"/>
    <property type="match status" value="1"/>
</dbReference>
<sequence>MIRIIANNSSAGVMSPSSIGMADAYRRVADDIEAKIRAGEYGPGQQLPSVSEIGEIYNVARSTAYRAVKELHARNLVYGQQGQGVFVAEAE</sequence>
<evidence type="ECO:0000259" key="4">
    <source>
        <dbReference type="PROSITE" id="PS50949"/>
    </source>
</evidence>
<dbReference type="InterPro" id="IPR050679">
    <property type="entry name" value="Bact_HTH_transcr_reg"/>
</dbReference>
<name>A0ABY9ZXT4_9ACTN</name>
<dbReference type="Gene3D" id="1.10.10.10">
    <property type="entry name" value="Winged helix-like DNA-binding domain superfamily/Winged helix DNA-binding domain"/>
    <property type="match status" value="1"/>
</dbReference>
<dbReference type="Proteomes" id="UP001303001">
    <property type="component" value="Chromosome"/>
</dbReference>
<evidence type="ECO:0000256" key="1">
    <source>
        <dbReference type="ARBA" id="ARBA00023015"/>
    </source>
</evidence>
<dbReference type="InterPro" id="IPR000524">
    <property type="entry name" value="Tscrpt_reg_HTH_GntR"/>
</dbReference>
<dbReference type="SMART" id="SM00345">
    <property type="entry name" value="HTH_GNTR"/>
    <property type="match status" value="1"/>
</dbReference>
<dbReference type="InterPro" id="IPR036388">
    <property type="entry name" value="WH-like_DNA-bd_sf"/>
</dbReference>
<keyword evidence="2" id="KW-0238">DNA-binding</keyword>
<keyword evidence="1" id="KW-0805">Transcription regulation</keyword>
<keyword evidence="3" id="KW-0804">Transcription</keyword>
<dbReference type="PROSITE" id="PS50949">
    <property type="entry name" value="HTH_GNTR"/>
    <property type="match status" value="1"/>
</dbReference>
<dbReference type="EMBL" id="CP134876">
    <property type="protein sequence ID" value="WNM40010.1"/>
    <property type="molecule type" value="Genomic_DNA"/>
</dbReference>
<dbReference type="Pfam" id="PF00392">
    <property type="entry name" value="GntR"/>
    <property type="match status" value="1"/>
</dbReference>